<evidence type="ECO:0000313" key="16">
    <source>
        <dbReference type="Proteomes" id="UP000192911"/>
    </source>
</evidence>
<feature type="active site" description="Nucleophile" evidence="12">
    <location>
        <position position="118"/>
    </location>
</feature>
<gene>
    <name evidence="15" type="ORF">SAMN06295900_101372</name>
</gene>
<evidence type="ECO:0000256" key="8">
    <source>
        <dbReference type="ARBA" id="ARBA00022670"/>
    </source>
</evidence>
<evidence type="ECO:0000256" key="13">
    <source>
        <dbReference type="SAM" id="MobiDB-lite"/>
    </source>
</evidence>
<evidence type="ECO:0000256" key="4">
    <source>
        <dbReference type="ARBA" id="ARBA00012568"/>
    </source>
</evidence>
<keyword evidence="16" id="KW-1185">Reference proteome</keyword>
<protein>
    <recommendedName>
        <fullName evidence="5 11">Proline iminopeptidase</fullName>
        <shortName evidence="11">PIP</shortName>
        <ecNumber evidence="4 11">3.4.11.5</ecNumber>
    </recommendedName>
    <alternativeName>
        <fullName evidence="10 11">Prolyl aminopeptidase</fullName>
    </alternativeName>
</protein>
<dbReference type="PRINTS" id="PR00793">
    <property type="entry name" value="PROAMNOPTASE"/>
</dbReference>
<dbReference type="GO" id="GO:0004177">
    <property type="term" value="F:aminopeptidase activity"/>
    <property type="evidence" value="ECO:0007669"/>
    <property type="project" value="UniProtKB-UniRule"/>
</dbReference>
<dbReference type="InterPro" id="IPR005944">
    <property type="entry name" value="Pro_iminopeptidase"/>
</dbReference>
<evidence type="ECO:0000256" key="5">
    <source>
        <dbReference type="ARBA" id="ARBA00021843"/>
    </source>
</evidence>
<reference evidence="16" key="1">
    <citation type="submission" date="2017-04" db="EMBL/GenBank/DDBJ databases">
        <authorList>
            <person name="Varghese N."/>
            <person name="Submissions S."/>
        </authorList>
    </citation>
    <scope>NUCLEOTIDE SEQUENCE [LARGE SCALE GENOMIC DNA]</scope>
    <source>
        <strain evidence="16">Ballard 720</strain>
    </source>
</reference>
<feature type="active site" description="Proton donor" evidence="12">
    <location>
        <position position="307"/>
    </location>
</feature>
<dbReference type="AlphaFoldDB" id="A0A1X7CGT6"/>
<proteinExistence type="inferred from homology"/>
<dbReference type="EC" id="3.4.11.5" evidence="4 11"/>
<dbReference type="InterPro" id="IPR029058">
    <property type="entry name" value="AB_hydrolase_fold"/>
</dbReference>
<accession>A0A1X7CGT6</accession>
<dbReference type="PANTHER" id="PTHR43722:SF1">
    <property type="entry name" value="PROLINE IMINOPEPTIDASE"/>
    <property type="match status" value="1"/>
</dbReference>
<dbReference type="GeneID" id="95549151"/>
<evidence type="ECO:0000259" key="14">
    <source>
        <dbReference type="Pfam" id="PF00561"/>
    </source>
</evidence>
<evidence type="ECO:0000256" key="7">
    <source>
        <dbReference type="ARBA" id="ARBA00022490"/>
    </source>
</evidence>
<keyword evidence="9 11" id="KW-0378">Hydrolase</keyword>
<dbReference type="SUPFAM" id="SSF53474">
    <property type="entry name" value="alpha/beta-Hydrolases"/>
    <property type="match status" value="1"/>
</dbReference>
<dbReference type="PRINTS" id="PR00111">
    <property type="entry name" value="ABHYDROLASE"/>
</dbReference>
<evidence type="ECO:0000256" key="11">
    <source>
        <dbReference type="PIRNR" id="PIRNR006431"/>
    </source>
</evidence>
<evidence type="ECO:0000256" key="9">
    <source>
        <dbReference type="ARBA" id="ARBA00022801"/>
    </source>
</evidence>
<evidence type="ECO:0000256" key="2">
    <source>
        <dbReference type="ARBA" id="ARBA00004496"/>
    </source>
</evidence>
<comment type="similarity">
    <text evidence="3 11">Belongs to the peptidase S33 family.</text>
</comment>
<feature type="active site" evidence="12">
    <location>
        <position position="279"/>
    </location>
</feature>
<keyword evidence="7 11" id="KW-0963">Cytoplasm</keyword>
<keyword evidence="8 11" id="KW-0645">Protease</keyword>
<dbReference type="PANTHER" id="PTHR43722">
    <property type="entry name" value="PROLINE IMINOPEPTIDASE"/>
    <property type="match status" value="1"/>
</dbReference>
<dbReference type="PIRSF" id="PIRSF006431">
    <property type="entry name" value="Pept_S33"/>
    <property type="match status" value="1"/>
</dbReference>
<dbReference type="STRING" id="28094.SAMN06295900_101372"/>
<dbReference type="OrthoDB" id="9796770at2"/>
<dbReference type="RefSeq" id="WP_085223704.1">
    <property type="nucleotide sequence ID" value="NZ_BSQD01000001.1"/>
</dbReference>
<evidence type="ECO:0000256" key="12">
    <source>
        <dbReference type="PIRSR" id="PIRSR006431-1"/>
    </source>
</evidence>
<organism evidence="15 16">
    <name type="scientific">Trinickia caryophylli</name>
    <name type="common">Paraburkholderia caryophylli</name>
    <dbReference type="NCBI Taxonomy" id="28094"/>
    <lineage>
        <taxon>Bacteria</taxon>
        <taxon>Pseudomonadati</taxon>
        <taxon>Pseudomonadota</taxon>
        <taxon>Betaproteobacteria</taxon>
        <taxon>Burkholderiales</taxon>
        <taxon>Burkholderiaceae</taxon>
        <taxon>Trinickia</taxon>
    </lineage>
</organism>
<feature type="domain" description="AB hydrolase-1" evidence="14">
    <location>
        <begin position="44"/>
        <end position="309"/>
    </location>
</feature>
<dbReference type="InterPro" id="IPR000073">
    <property type="entry name" value="AB_hydrolase_1"/>
</dbReference>
<evidence type="ECO:0000256" key="6">
    <source>
        <dbReference type="ARBA" id="ARBA00022438"/>
    </source>
</evidence>
<name>A0A1X7CGT6_TRICW</name>
<evidence type="ECO:0000256" key="1">
    <source>
        <dbReference type="ARBA" id="ARBA00001585"/>
    </source>
</evidence>
<evidence type="ECO:0000313" key="15">
    <source>
        <dbReference type="EMBL" id="SME96397.1"/>
    </source>
</evidence>
<evidence type="ECO:0000256" key="3">
    <source>
        <dbReference type="ARBA" id="ARBA00010088"/>
    </source>
</evidence>
<sequence length="327" mass="35746">MSHWSSIRHPRTSGTPERRYERRYFTRDGQRIAFTLAGAASGTPVVVLHGGPGSGSQIGTLRLFDLARFRVVLVDQRGAGASSPRGIVRQNRTDRLIGDMEAIRRHLGIERWGVVGGSWGAALALAYAGTHPSRVSGVVLRGLFLASRQEVRQLFIRSRSRAPRAWRALWRAAGGGRASVLARRCADSLAAGAPAARQRAVAVAWREYERAVLASAHRRRVRAHPRVSNRDATALVAKYRVQAHYLSHDCWLGPRRLLRLAQRAASHGVRIAAIHGSRDPVCPPANLDRLARAVPATRAERVARAGHLGSEPALADALRRAVEAMFG</sequence>
<feature type="region of interest" description="Disordered" evidence="13">
    <location>
        <begin position="1"/>
        <end position="20"/>
    </location>
</feature>
<dbReference type="Gene3D" id="3.40.50.1820">
    <property type="entry name" value="alpha/beta hydrolase"/>
    <property type="match status" value="1"/>
</dbReference>
<dbReference type="GO" id="GO:0006508">
    <property type="term" value="P:proteolysis"/>
    <property type="evidence" value="ECO:0007669"/>
    <property type="project" value="UniProtKB-KW"/>
</dbReference>
<dbReference type="Proteomes" id="UP000192911">
    <property type="component" value="Unassembled WGS sequence"/>
</dbReference>
<comment type="subcellular location">
    <subcellularLocation>
        <location evidence="2 11">Cytoplasm</location>
    </subcellularLocation>
</comment>
<keyword evidence="6 11" id="KW-0031">Aminopeptidase</keyword>
<comment type="catalytic activity">
    <reaction evidence="1 11">
        <text>Release of N-terminal proline from a peptide.</text>
        <dbReference type="EC" id="3.4.11.5"/>
    </reaction>
</comment>
<dbReference type="InterPro" id="IPR002410">
    <property type="entry name" value="Peptidase_S33"/>
</dbReference>
<dbReference type="GO" id="GO:0005737">
    <property type="term" value="C:cytoplasm"/>
    <property type="evidence" value="ECO:0007669"/>
    <property type="project" value="UniProtKB-SubCell"/>
</dbReference>
<feature type="compositionally biased region" description="Basic residues" evidence="13">
    <location>
        <begin position="1"/>
        <end position="11"/>
    </location>
</feature>
<dbReference type="Pfam" id="PF00561">
    <property type="entry name" value="Abhydrolase_1"/>
    <property type="match status" value="1"/>
</dbReference>
<dbReference type="EMBL" id="FXAH01000001">
    <property type="protein sequence ID" value="SME96397.1"/>
    <property type="molecule type" value="Genomic_DNA"/>
</dbReference>
<evidence type="ECO:0000256" key="10">
    <source>
        <dbReference type="ARBA" id="ARBA00029605"/>
    </source>
</evidence>